<dbReference type="Proteomes" id="UP000092665">
    <property type="component" value="Unassembled WGS sequence"/>
</dbReference>
<evidence type="ECO:0000256" key="6">
    <source>
        <dbReference type="ARBA" id="ARBA00023004"/>
    </source>
</evidence>
<feature type="domain" description="TauD/TfdA-like" evidence="7">
    <location>
        <begin position="7"/>
        <end position="272"/>
    </location>
</feature>
<dbReference type="PATRIC" id="fig|29488.15.peg.1475"/>
<dbReference type="InterPro" id="IPR042098">
    <property type="entry name" value="TauD-like_sf"/>
</dbReference>
<dbReference type="SUPFAM" id="SSF51197">
    <property type="entry name" value="Clavaminate synthase-like"/>
    <property type="match status" value="1"/>
</dbReference>
<dbReference type="NCBIfam" id="NF007104">
    <property type="entry name" value="PRK09553.1"/>
    <property type="match status" value="1"/>
</dbReference>
<dbReference type="InterPro" id="IPR051323">
    <property type="entry name" value="AtsK-like"/>
</dbReference>
<evidence type="ECO:0000256" key="5">
    <source>
        <dbReference type="ARBA" id="ARBA00023002"/>
    </source>
</evidence>
<comment type="similarity">
    <text evidence="2">Belongs to the TfdA dioxygenase family.</text>
</comment>
<keyword evidence="9" id="KW-1185">Reference proteome</keyword>
<evidence type="ECO:0000313" key="9">
    <source>
        <dbReference type="Proteomes" id="UP000092665"/>
    </source>
</evidence>
<dbReference type="GO" id="GO:0006790">
    <property type="term" value="P:sulfur compound metabolic process"/>
    <property type="evidence" value="ECO:0007669"/>
    <property type="project" value="TreeGrafter"/>
</dbReference>
<dbReference type="Gene3D" id="3.60.130.10">
    <property type="entry name" value="Clavaminate synthase-like"/>
    <property type="match status" value="1"/>
</dbReference>
<keyword evidence="3" id="KW-0479">Metal-binding</keyword>
<evidence type="ECO:0000256" key="1">
    <source>
        <dbReference type="ARBA" id="ARBA00001954"/>
    </source>
</evidence>
<proteinExistence type="inferred from homology"/>
<reference evidence="9" key="1">
    <citation type="submission" date="2015-11" db="EMBL/GenBank/DDBJ databases">
        <authorList>
            <person name="Tobias N.J."/>
            <person name="Mishra B."/>
            <person name="Gupta D.K."/>
            <person name="Thines M."/>
            <person name="Stinear T.P."/>
            <person name="Bode H.B."/>
        </authorList>
    </citation>
    <scope>NUCLEOTIDE SEQUENCE [LARGE SCALE GENOMIC DNA]</scope>
    <source>
        <strain evidence="9">PB45.5</strain>
    </source>
</reference>
<dbReference type="Pfam" id="PF02668">
    <property type="entry name" value="TauD"/>
    <property type="match status" value="1"/>
</dbReference>
<keyword evidence="5 8" id="KW-0560">Oxidoreductase</keyword>
<evidence type="ECO:0000256" key="3">
    <source>
        <dbReference type="ARBA" id="ARBA00022723"/>
    </source>
</evidence>
<comment type="cofactor">
    <cofactor evidence="1">
        <name>Fe(2+)</name>
        <dbReference type="ChEBI" id="CHEBI:29033"/>
    </cofactor>
</comment>
<evidence type="ECO:0000259" key="7">
    <source>
        <dbReference type="Pfam" id="PF02668"/>
    </source>
</evidence>
<dbReference type="EC" id="1.14.11.17" evidence="8"/>
<evidence type="ECO:0000313" key="8">
    <source>
        <dbReference type="EMBL" id="OCA55518.1"/>
    </source>
</evidence>
<dbReference type="PANTHER" id="PTHR30468:SF1">
    <property type="entry name" value="ALPHA-KETOGLUTARATE-DEPENDENT SULFONATE DIOXYGENASE"/>
    <property type="match status" value="1"/>
</dbReference>
<dbReference type="RefSeq" id="WP_065389685.1">
    <property type="nucleotide sequence ID" value="NZ_CAWMQN010000034.1"/>
</dbReference>
<dbReference type="FunFam" id="3.60.130.10:FF:000002">
    <property type="entry name" value="Alpha-ketoglutarate-dependent taurine dioxygenase"/>
    <property type="match status" value="1"/>
</dbReference>
<keyword evidence="4 8" id="KW-0223">Dioxygenase</keyword>
<dbReference type="EMBL" id="LOIC01000034">
    <property type="protein sequence ID" value="OCA55518.1"/>
    <property type="molecule type" value="Genomic_DNA"/>
</dbReference>
<dbReference type="PANTHER" id="PTHR30468">
    <property type="entry name" value="ALPHA-KETOGLUTARATE-DEPENDENT SULFONATE DIOXYGENASE"/>
    <property type="match status" value="1"/>
</dbReference>
<organism evidence="8 9">
    <name type="scientific">Photorhabdus namnaonensis</name>
    <dbReference type="NCBI Taxonomy" id="1851568"/>
    <lineage>
        <taxon>Bacteria</taxon>
        <taxon>Pseudomonadati</taxon>
        <taxon>Pseudomonadota</taxon>
        <taxon>Gammaproteobacteria</taxon>
        <taxon>Enterobacterales</taxon>
        <taxon>Morganellaceae</taxon>
        <taxon>Photorhabdus</taxon>
    </lineage>
</organism>
<dbReference type="AlphaFoldDB" id="A0A1B8YK73"/>
<protein>
    <submittedName>
        <fullName evidence="8">Alpha-ketoglutarate-dependent taurine dioxygenase</fullName>
        <ecNumber evidence="8">1.14.11.17</ecNumber>
    </submittedName>
</protein>
<evidence type="ECO:0000256" key="2">
    <source>
        <dbReference type="ARBA" id="ARBA00005896"/>
    </source>
</evidence>
<sequence length="294" mass="33771">MNERLKIVPLGPYIGALVEQTNLTKPMTDIQFEQLYHALLKHQVLFFRNQPITPIQQRDLAGQFGDLHIHPVYPHTPESEEIIVLDTHDNNPPDNDNWHTDVTFIETPPMGAILAAKKVPPFGGDTLWCSGIAAFEALSEPFKTLLIGLEAEHDFTKSFPEHRHRSSKEQHQRWLAGKEKNPPLLHPVVRTHPVSGRSALFVNEGFTTRIVGLSDKESEAILNFLFAHVTKPEFQVRWRWQENDIAIWDNRVTQHYANADYLPQRRIMHRATILGDKPRYFYKANKESHSLSSG</sequence>
<keyword evidence="6" id="KW-0408">Iron</keyword>
<comment type="caution">
    <text evidence="8">The sequence shown here is derived from an EMBL/GenBank/DDBJ whole genome shotgun (WGS) entry which is preliminary data.</text>
</comment>
<name>A0A1B8YK73_9GAMM</name>
<gene>
    <name evidence="8" type="primary">tauD</name>
    <name evidence="8" type="ORF">Phpb_01351</name>
</gene>
<evidence type="ECO:0000256" key="4">
    <source>
        <dbReference type="ARBA" id="ARBA00022964"/>
    </source>
</evidence>
<accession>A0A1B8YK73</accession>
<dbReference type="GO" id="GO:0046872">
    <property type="term" value="F:metal ion binding"/>
    <property type="evidence" value="ECO:0007669"/>
    <property type="project" value="UniProtKB-KW"/>
</dbReference>
<dbReference type="GO" id="GO:0005737">
    <property type="term" value="C:cytoplasm"/>
    <property type="evidence" value="ECO:0007669"/>
    <property type="project" value="TreeGrafter"/>
</dbReference>
<dbReference type="GO" id="GO:0000908">
    <property type="term" value="F:taurine dioxygenase activity"/>
    <property type="evidence" value="ECO:0007669"/>
    <property type="project" value="UniProtKB-EC"/>
</dbReference>
<dbReference type="InterPro" id="IPR003819">
    <property type="entry name" value="TauD/TfdA-like"/>
</dbReference>